<dbReference type="EMBL" id="BK016182">
    <property type="protein sequence ID" value="DAG00626.1"/>
    <property type="molecule type" value="Genomic_DNA"/>
</dbReference>
<proteinExistence type="predicted"/>
<organism evidence="1">
    <name type="scientific">Myoviridae sp. ctJ2i1</name>
    <dbReference type="NCBI Taxonomy" id="2825079"/>
    <lineage>
        <taxon>Viruses</taxon>
        <taxon>Duplodnaviria</taxon>
        <taxon>Heunggongvirae</taxon>
        <taxon>Uroviricota</taxon>
        <taxon>Caudoviricetes</taxon>
    </lineage>
</organism>
<evidence type="ECO:0000313" key="1">
    <source>
        <dbReference type="EMBL" id="DAG00626.1"/>
    </source>
</evidence>
<reference evidence="1" key="1">
    <citation type="journal article" date="2021" name="Proc. Natl. Acad. Sci. U.S.A.">
        <title>A Catalog of Tens of Thousands of Viruses from Human Metagenomes Reveals Hidden Associations with Chronic Diseases.</title>
        <authorList>
            <person name="Tisza M.J."/>
            <person name="Buck C.B."/>
        </authorList>
    </citation>
    <scope>NUCLEOTIDE SEQUENCE</scope>
    <source>
        <strain evidence="1">CtJ2i1</strain>
    </source>
</reference>
<sequence length="31" mass="3658">MYAIFYYKKYTYFGVKDSAVVNDGRSLSRSK</sequence>
<accession>A0A8S5V1K1</accession>
<protein>
    <submittedName>
        <fullName evidence="1">Uncharacterized protein</fullName>
    </submittedName>
</protein>
<name>A0A8S5V1K1_9CAUD</name>